<feature type="transmembrane region" description="Helical" evidence="1">
    <location>
        <begin position="81"/>
        <end position="103"/>
    </location>
</feature>
<protein>
    <submittedName>
        <fullName evidence="2">Uncharacterized protein</fullName>
    </submittedName>
</protein>
<keyword evidence="1" id="KW-0812">Transmembrane</keyword>
<gene>
    <name evidence="2" type="ORF">A2134_01090</name>
</gene>
<proteinExistence type="predicted"/>
<keyword evidence="1" id="KW-0472">Membrane</keyword>
<evidence type="ECO:0000313" key="3">
    <source>
        <dbReference type="Proteomes" id="UP000178162"/>
    </source>
</evidence>
<name>A0A1G1WBH6_9BACT</name>
<organism evidence="2 3">
    <name type="scientific">Candidatus Woykebacteria bacterium RBG_16_39_9b</name>
    <dbReference type="NCBI Taxonomy" id="1802595"/>
    <lineage>
        <taxon>Bacteria</taxon>
        <taxon>Candidatus Woykeibacteriota</taxon>
    </lineage>
</organism>
<accession>A0A1G1WBH6</accession>
<reference evidence="2 3" key="1">
    <citation type="journal article" date="2016" name="Nat. Commun.">
        <title>Thousands of microbial genomes shed light on interconnected biogeochemical processes in an aquifer system.</title>
        <authorList>
            <person name="Anantharaman K."/>
            <person name="Brown C.T."/>
            <person name="Hug L.A."/>
            <person name="Sharon I."/>
            <person name="Castelle C.J."/>
            <person name="Probst A.J."/>
            <person name="Thomas B.C."/>
            <person name="Singh A."/>
            <person name="Wilkins M.J."/>
            <person name="Karaoz U."/>
            <person name="Brodie E.L."/>
            <person name="Williams K.H."/>
            <person name="Hubbard S.S."/>
            <person name="Banfield J.F."/>
        </authorList>
    </citation>
    <scope>NUCLEOTIDE SEQUENCE [LARGE SCALE GENOMIC DNA]</scope>
</reference>
<feature type="transmembrane region" description="Helical" evidence="1">
    <location>
        <begin position="49"/>
        <end position="69"/>
    </location>
</feature>
<dbReference type="EMBL" id="MHCR01000026">
    <property type="protein sequence ID" value="OGY24974.1"/>
    <property type="molecule type" value="Genomic_DNA"/>
</dbReference>
<evidence type="ECO:0000256" key="1">
    <source>
        <dbReference type="SAM" id="Phobius"/>
    </source>
</evidence>
<dbReference type="AlphaFoldDB" id="A0A1G1WBH6"/>
<sequence>MINKLPSYISIASIIFILAAEKVFAHEGEEEEIETALVPTLEDTIRANSIKVVIIGSILILLVVILTVLFKDKGEGVKKLIFAGIAAPVLAVTIFLVSATVYLNTTSSSGGPVHWHADFEIWDCGQKLELVDPQGISNRVGSATFHEHNDDRIHVEGVVVNKDEASLERFFRFIGGRLHMDGFEIPTNEGLIVKNNNDLCSDKKPGKLQVFVYKIVNATTNQNSNFVYKQEKLTDFTDYILSPYGNVPPGDCVIVEFSQEKEKTDKLCGSYKLQQMKGKLYGD</sequence>
<dbReference type="Proteomes" id="UP000178162">
    <property type="component" value="Unassembled WGS sequence"/>
</dbReference>
<keyword evidence="1" id="KW-1133">Transmembrane helix</keyword>
<comment type="caution">
    <text evidence="2">The sequence shown here is derived from an EMBL/GenBank/DDBJ whole genome shotgun (WGS) entry which is preliminary data.</text>
</comment>
<evidence type="ECO:0000313" key="2">
    <source>
        <dbReference type="EMBL" id="OGY24974.1"/>
    </source>
</evidence>